<evidence type="ECO:0000256" key="2">
    <source>
        <dbReference type="ARBA" id="ARBA00022676"/>
    </source>
</evidence>
<protein>
    <submittedName>
        <fullName evidence="4">Uncharacterized protein</fullName>
    </submittedName>
</protein>
<comment type="caution">
    <text evidence="4">The sequence shown here is derived from an EMBL/GenBank/DDBJ whole genome shotgun (WGS) entry which is preliminary data.</text>
</comment>
<accession>A0AAV6J1S2</accession>
<dbReference type="PANTHER" id="PTHR11926:SF1392">
    <property type="entry name" value="GLYCOSYLTRANSFERASE"/>
    <property type="match status" value="1"/>
</dbReference>
<dbReference type="AlphaFoldDB" id="A0AAV6J1S2"/>
<sequence>MDDQEKEIPPHVLIFPYPAQGHVSPMLKLAELLCHAGLHVTFLVTHFTHRRLLRHGTVHSQLARYTGFRFETIPDGLPEDDPRSGDTVTELFRSFRVTAKPLLGELLRSDRARDSDSGRKPVSCIIADGIMSFAIDVAEEIGIPIIVFRTTAACNFWAYFCGTKLIEAGEIPFQGNDMDVPIKCVSGMDGFLRRRDLPSFYRGRDMADHDHLQILLRNTLQTTRARAMILNTFEDLEGSILAQARSLYPQIYAIGPLHAHLKYYSNDKGPANGILAWSGK</sequence>
<dbReference type="GO" id="GO:0080044">
    <property type="term" value="F:quercetin 7-O-glucosyltransferase activity"/>
    <property type="evidence" value="ECO:0007669"/>
    <property type="project" value="TreeGrafter"/>
</dbReference>
<dbReference type="PANTHER" id="PTHR11926">
    <property type="entry name" value="GLUCOSYL/GLUCURONOSYL TRANSFERASES"/>
    <property type="match status" value="1"/>
</dbReference>
<keyword evidence="2" id="KW-0328">Glycosyltransferase</keyword>
<evidence type="ECO:0000313" key="4">
    <source>
        <dbReference type="EMBL" id="KAG5533459.1"/>
    </source>
</evidence>
<comment type="similarity">
    <text evidence="1">Belongs to the UDP-glycosyltransferase family.</text>
</comment>
<dbReference type="Proteomes" id="UP000823749">
    <property type="component" value="Chromosome 9"/>
</dbReference>
<name>A0AAV6J1S2_9ERIC</name>
<reference evidence="4" key="1">
    <citation type="submission" date="2020-08" db="EMBL/GenBank/DDBJ databases">
        <title>Plant Genome Project.</title>
        <authorList>
            <person name="Zhang R.-G."/>
        </authorList>
    </citation>
    <scope>NUCLEOTIDE SEQUENCE</scope>
    <source>
        <strain evidence="4">WSP0</strain>
        <tissue evidence="4">Leaf</tissue>
    </source>
</reference>
<dbReference type="SUPFAM" id="SSF53756">
    <property type="entry name" value="UDP-Glycosyltransferase/glycogen phosphorylase"/>
    <property type="match status" value="1"/>
</dbReference>
<dbReference type="FunFam" id="3.40.50.2000:FF:000065">
    <property type="entry name" value="Glycosyltransferase"/>
    <property type="match status" value="1"/>
</dbReference>
<evidence type="ECO:0000256" key="1">
    <source>
        <dbReference type="ARBA" id="ARBA00009995"/>
    </source>
</evidence>
<dbReference type="GO" id="GO:0080043">
    <property type="term" value="F:quercetin 3-O-glucosyltransferase activity"/>
    <property type="evidence" value="ECO:0007669"/>
    <property type="project" value="TreeGrafter"/>
</dbReference>
<gene>
    <name evidence="4" type="ORF">RHGRI_027585</name>
</gene>
<proteinExistence type="inferred from homology"/>
<keyword evidence="3" id="KW-0808">Transferase</keyword>
<evidence type="ECO:0000313" key="5">
    <source>
        <dbReference type="Proteomes" id="UP000823749"/>
    </source>
</evidence>
<dbReference type="EMBL" id="JACTNZ010000009">
    <property type="protein sequence ID" value="KAG5533459.1"/>
    <property type="molecule type" value="Genomic_DNA"/>
</dbReference>
<evidence type="ECO:0000256" key="3">
    <source>
        <dbReference type="ARBA" id="ARBA00022679"/>
    </source>
</evidence>
<keyword evidence="5" id="KW-1185">Reference proteome</keyword>
<dbReference type="Gene3D" id="3.40.50.2000">
    <property type="entry name" value="Glycogen Phosphorylase B"/>
    <property type="match status" value="1"/>
</dbReference>
<organism evidence="4 5">
    <name type="scientific">Rhododendron griersonianum</name>
    <dbReference type="NCBI Taxonomy" id="479676"/>
    <lineage>
        <taxon>Eukaryota</taxon>
        <taxon>Viridiplantae</taxon>
        <taxon>Streptophyta</taxon>
        <taxon>Embryophyta</taxon>
        <taxon>Tracheophyta</taxon>
        <taxon>Spermatophyta</taxon>
        <taxon>Magnoliopsida</taxon>
        <taxon>eudicotyledons</taxon>
        <taxon>Gunneridae</taxon>
        <taxon>Pentapetalae</taxon>
        <taxon>asterids</taxon>
        <taxon>Ericales</taxon>
        <taxon>Ericaceae</taxon>
        <taxon>Ericoideae</taxon>
        <taxon>Rhodoreae</taxon>
        <taxon>Rhododendron</taxon>
    </lineage>
</organism>